<reference evidence="2" key="1">
    <citation type="submission" date="2023-03" db="EMBL/GenBank/DDBJ databases">
        <title>Massive genome expansion in bonnet fungi (Mycena s.s.) driven by repeated elements and novel gene families across ecological guilds.</title>
        <authorList>
            <consortium name="Lawrence Berkeley National Laboratory"/>
            <person name="Harder C.B."/>
            <person name="Miyauchi S."/>
            <person name="Viragh M."/>
            <person name="Kuo A."/>
            <person name="Thoen E."/>
            <person name="Andreopoulos B."/>
            <person name="Lu D."/>
            <person name="Skrede I."/>
            <person name="Drula E."/>
            <person name="Henrissat B."/>
            <person name="Morin E."/>
            <person name="Kohler A."/>
            <person name="Barry K."/>
            <person name="LaButti K."/>
            <person name="Morin E."/>
            <person name="Salamov A."/>
            <person name="Lipzen A."/>
            <person name="Mereny Z."/>
            <person name="Hegedus B."/>
            <person name="Baldrian P."/>
            <person name="Stursova M."/>
            <person name="Weitz H."/>
            <person name="Taylor A."/>
            <person name="Grigoriev I.V."/>
            <person name="Nagy L.G."/>
            <person name="Martin F."/>
            <person name="Kauserud H."/>
        </authorList>
    </citation>
    <scope>NUCLEOTIDE SEQUENCE</scope>
    <source>
        <strain evidence="2">CBHHK173m</strain>
    </source>
</reference>
<dbReference type="Proteomes" id="UP001222325">
    <property type="component" value="Unassembled WGS sequence"/>
</dbReference>
<protein>
    <submittedName>
        <fullName evidence="2">Uncharacterized protein</fullName>
    </submittedName>
</protein>
<comment type="caution">
    <text evidence="2">The sequence shown here is derived from an EMBL/GenBank/DDBJ whole genome shotgun (WGS) entry which is preliminary data.</text>
</comment>
<proteinExistence type="predicted"/>
<gene>
    <name evidence="2" type="ORF">B0H15DRAFT_1004636</name>
</gene>
<organism evidence="2 3">
    <name type="scientific">Mycena belliarum</name>
    <dbReference type="NCBI Taxonomy" id="1033014"/>
    <lineage>
        <taxon>Eukaryota</taxon>
        <taxon>Fungi</taxon>
        <taxon>Dikarya</taxon>
        <taxon>Basidiomycota</taxon>
        <taxon>Agaricomycotina</taxon>
        <taxon>Agaricomycetes</taxon>
        <taxon>Agaricomycetidae</taxon>
        <taxon>Agaricales</taxon>
        <taxon>Marasmiineae</taxon>
        <taxon>Mycenaceae</taxon>
        <taxon>Mycena</taxon>
    </lineage>
</organism>
<accession>A0AAD6XIC0</accession>
<sequence length="175" mass="19772">MAPTPSIQLTADCQAVVYFASRAIESLPCLRCTLIGLSAVLAVAFLIWVALPARLCKTMDACFDTTERLYHGSIVTGLLTPCFDPEAFELLRSLQRRVSHIHERRLRSSLRPWHEMRDILTGHSFIIFRCIWDIKVLKNRIEVQREIRLRELADAFACGEGGSSHNMLANSDSLT</sequence>
<evidence type="ECO:0000313" key="2">
    <source>
        <dbReference type="EMBL" id="KAJ7076641.1"/>
    </source>
</evidence>
<keyword evidence="1" id="KW-1133">Transmembrane helix</keyword>
<dbReference type="AlphaFoldDB" id="A0AAD6XIC0"/>
<feature type="transmembrane region" description="Helical" evidence="1">
    <location>
        <begin position="32"/>
        <end position="51"/>
    </location>
</feature>
<name>A0AAD6XIC0_9AGAR</name>
<keyword evidence="3" id="KW-1185">Reference proteome</keyword>
<keyword evidence="1" id="KW-0472">Membrane</keyword>
<dbReference type="EMBL" id="JARJCN010000079">
    <property type="protein sequence ID" value="KAJ7076641.1"/>
    <property type="molecule type" value="Genomic_DNA"/>
</dbReference>
<evidence type="ECO:0000256" key="1">
    <source>
        <dbReference type="SAM" id="Phobius"/>
    </source>
</evidence>
<evidence type="ECO:0000313" key="3">
    <source>
        <dbReference type="Proteomes" id="UP001222325"/>
    </source>
</evidence>
<keyword evidence="1" id="KW-0812">Transmembrane</keyword>